<evidence type="ECO:0000313" key="2">
    <source>
        <dbReference type="EMBL" id="GMS92879.1"/>
    </source>
</evidence>
<feature type="non-terminal residue" evidence="2">
    <location>
        <position position="297"/>
    </location>
</feature>
<dbReference type="EMBL" id="BTSX01000004">
    <property type="protein sequence ID" value="GMS92879.1"/>
    <property type="molecule type" value="Genomic_DNA"/>
</dbReference>
<organism evidence="2 3">
    <name type="scientific">Pristionchus entomophagus</name>
    <dbReference type="NCBI Taxonomy" id="358040"/>
    <lineage>
        <taxon>Eukaryota</taxon>
        <taxon>Metazoa</taxon>
        <taxon>Ecdysozoa</taxon>
        <taxon>Nematoda</taxon>
        <taxon>Chromadorea</taxon>
        <taxon>Rhabditida</taxon>
        <taxon>Rhabditina</taxon>
        <taxon>Diplogasteromorpha</taxon>
        <taxon>Diplogasteroidea</taxon>
        <taxon>Neodiplogasteridae</taxon>
        <taxon>Pristionchus</taxon>
    </lineage>
</organism>
<sequence length="297" mass="33876">LNVPILISTAFEGQCSVDVAAAIKWNEQESHTKYYNKRPFKKCVNDPEGAQMRGGYSGKKEYECIFKPKNATGTIKILVICNSIAHRATKILKPIIEQNFPQISLMRLYAMSACQPVDPVKKCRPYFDGVQKLVLKPDVTFFISDNSKRLMAPFLNGTDDAATTDLTVFLQSLANSSRFVVVDEFYPRPSTSAGMTTSTHKRLLRKQSTTDLKGTYESFRERYSNYFARLDRVHIPNVIRHNTGAAICAEEKGWCWWYNRKNLHAYFTDNLHFTMDGLELLQDSYTNVLKNVVEKIG</sequence>
<feature type="domain" description="SGNH" evidence="1">
    <location>
        <begin position="61"/>
        <end position="284"/>
    </location>
</feature>
<evidence type="ECO:0000313" key="3">
    <source>
        <dbReference type="Proteomes" id="UP001432027"/>
    </source>
</evidence>
<evidence type="ECO:0000259" key="1">
    <source>
        <dbReference type="Pfam" id="PF19040"/>
    </source>
</evidence>
<reference evidence="2" key="1">
    <citation type="submission" date="2023-10" db="EMBL/GenBank/DDBJ databases">
        <title>Genome assembly of Pristionchus species.</title>
        <authorList>
            <person name="Yoshida K."/>
            <person name="Sommer R.J."/>
        </authorList>
    </citation>
    <scope>NUCLEOTIDE SEQUENCE</scope>
    <source>
        <strain evidence="2">RS0144</strain>
    </source>
</reference>
<dbReference type="AlphaFoldDB" id="A0AAV5TF43"/>
<dbReference type="InterPro" id="IPR050879">
    <property type="entry name" value="Acyltransferase_3"/>
</dbReference>
<dbReference type="PANTHER" id="PTHR23028:SF53">
    <property type="entry name" value="ACYL_TRANSF_3 DOMAIN-CONTAINING PROTEIN"/>
    <property type="match status" value="1"/>
</dbReference>
<dbReference type="InterPro" id="IPR043968">
    <property type="entry name" value="SGNH"/>
</dbReference>
<gene>
    <name evidence="2" type="ORF">PENTCL1PPCAC_15054</name>
</gene>
<dbReference type="GO" id="GO:0000271">
    <property type="term" value="P:polysaccharide biosynthetic process"/>
    <property type="evidence" value="ECO:0007669"/>
    <property type="project" value="TreeGrafter"/>
</dbReference>
<proteinExistence type="predicted"/>
<comment type="caution">
    <text evidence="2">The sequence shown here is derived from an EMBL/GenBank/DDBJ whole genome shotgun (WGS) entry which is preliminary data.</text>
</comment>
<protein>
    <recommendedName>
        <fullName evidence="1">SGNH domain-containing protein</fullName>
    </recommendedName>
</protein>
<name>A0AAV5TF43_9BILA</name>
<keyword evidence="3" id="KW-1185">Reference proteome</keyword>
<dbReference type="Proteomes" id="UP001432027">
    <property type="component" value="Unassembled WGS sequence"/>
</dbReference>
<dbReference type="GO" id="GO:0016020">
    <property type="term" value="C:membrane"/>
    <property type="evidence" value="ECO:0007669"/>
    <property type="project" value="TreeGrafter"/>
</dbReference>
<dbReference type="Pfam" id="PF19040">
    <property type="entry name" value="SGNH"/>
    <property type="match status" value="1"/>
</dbReference>
<feature type="non-terminal residue" evidence="2">
    <location>
        <position position="1"/>
    </location>
</feature>
<accession>A0AAV5TF43</accession>
<dbReference type="PANTHER" id="PTHR23028">
    <property type="entry name" value="ACETYLTRANSFERASE"/>
    <property type="match status" value="1"/>
</dbReference>